<reference evidence="2 3" key="1">
    <citation type="journal article" date="2020" name="Microorganisms">
        <title>Osmotic Adaptation and Compatible Solute Biosynthesis of Phototrophic Bacteria as Revealed from Genome Analyses.</title>
        <authorList>
            <person name="Imhoff J.F."/>
            <person name="Rahn T."/>
            <person name="Kunzel S."/>
            <person name="Keller A."/>
            <person name="Neulinger S.C."/>
        </authorList>
    </citation>
    <scope>NUCLEOTIDE SEQUENCE [LARGE SCALE GENOMIC DNA]</scope>
    <source>
        <strain evidence="2 3">DSM 9895</strain>
    </source>
</reference>
<feature type="transmembrane region" description="Helical" evidence="1">
    <location>
        <begin position="12"/>
        <end position="32"/>
    </location>
</feature>
<name>A0ABS1D8B8_9PROT</name>
<accession>A0ABS1D8B8</accession>
<keyword evidence="1" id="KW-0472">Membrane</keyword>
<dbReference type="PROSITE" id="PS51257">
    <property type="entry name" value="PROKAR_LIPOPROTEIN"/>
    <property type="match status" value="1"/>
</dbReference>
<keyword evidence="1" id="KW-0812">Transmembrane</keyword>
<protein>
    <submittedName>
        <fullName evidence="2">Uncharacterized protein</fullName>
    </submittedName>
</protein>
<dbReference type="EMBL" id="NRRL01000001">
    <property type="protein sequence ID" value="MBK1666600.1"/>
    <property type="molecule type" value="Genomic_DNA"/>
</dbReference>
<evidence type="ECO:0000313" key="3">
    <source>
        <dbReference type="Proteomes" id="UP001296873"/>
    </source>
</evidence>
<comment type="caution">
    <text evidence="2">The sequence shown here is derived from an EMBL/GenBank/DDBJ whole genome shotgun (WGS) entry which is preliminary data.</text>
</comment>
<dbReference type="Proteomes" id="UP001296873">
    <property type="component" value="Unassembled WGS sequence"/>
</dbReference>
<organism evidence="2 3">
    <name type="scientific">Rhodovibrio sodomensis</name>
    <dbReference type="NCBI Taxonomy" id="1088"/>
    <lineage>
        <taxon>Bacteria</taxon>
        <taxon>Pseudomonadati</taxon>
        <taxon>Pseudomonadota</taxon>
        <taxon>Alphaproteobacteria</taxon>
        <taxon>Rhodospirillales</taxon>
        <taxon>Rhodovibrionaceae</taxon>
        <taxon>Rhodovibrio</taxon>
    </lineage>
</organism>
<gene>
    <name evidence="2" type="ORF">CKO28_00900</name>
</gene>
<feature type="transmembrane region" description="Helical" evidence="1">
    <location>
        <begin position="44"/>
        <end position="63"/>
    </location>
</feature>
<sequence length="175" mass="18563">MNSGRHRALLEVNNVWLVLMGCVAADIIWRQAGGPLPAWGADLLLGSAIGGSAGLCISAYRVWQRARQDASENARLCEELISESLARIGPSQGRAQGCVVVQDRYNGDIDGLVINPQSAQVALIASGEVIYGRESDLTAAPSAWPMWTWVAHRDRPGWAAHLPSGAAPKAAAQGI</sequence>
<proteinExistence type="predicted"/>
<evidence type="ECO:0000256" key="1">
    <source>
        <dbReference type="SAM" id="Phobius"/>
    </source>
</evidence>
<evidence type="ECO:0000313" key="2">
    <source>
        <dbReference type="EMBL" id="MBK1666600.1"/>
    </source>
</evidence>
<keyword evidence="3" id="KW-1185">Reference proteome</keyword>
<keyword evidence="1" id="KW-1133">Transmembrane helix</keyword>